<evidence type="ECO:0000313" key="5">
    <source>
        <dbReference type="EMBL" id="MCZ0963808.1"/>
    </source>
</evidence>
<dbReference type="RefSeq" id="WP_268943904.1">
    <property type="nucleotide sequence ID" value="NZ_JAPTYD010000051.1"/>
</dbReference>
<dbReference type="Gene3D" id="1.10.287.470">
    <property type="entry name" value="Helix hairpin bin"/>
    <property type="match status" value="1"/>
</dbReference>
<dbReference type="Gene3D" id="2.40.50.100">
    <property type="match status" value="1"/>
</dbReference>
<keyword evidence="3" id="KW-0812">Transmembrane</keyword>
<dbReference type="InterPro" id="IPR058627">
    <property type="entry name" value="MdtA-like_C"/>
</dbReference>
<feature type="domain" description="Multidrug resistance protein MdtA-like C-terminal permuted SH3" evidence="4">
    <location>
        <begin position="408"/>
        <end position="466"/>
    </location>
</feature>
<evidence type="ECO:0000313" key="6">
    <source>
        <dbReference type="Proteomes" id="UP001149822"/>
    </source>
</evidence>
<dbReference type="PANTHER" id="PTHR30097:SF4">
    <property type="entry name" value="SLR6042 PROTEIN"/>
    <property type="match status" value="1"/>
</dbReference>
<feature type="transmembrane region" description="Helical" evidence="3">
    <location>
        <begin position="86"/>
        <end position="104"/>
    </location>
</feature>
<dbReference type="EMBL" id="JAPTYD010000051">
    <property type="protein sequence ID" value="MCZ0963808.1"/>
    <property type="molecule type" value="Genomic_DNA"/>
</dbReference>
<dbReference type="Gene3D" id="2.40.30.170">
    <property type="match status" value="1"/>
</dbReference>
<keyword evidence="3" id="KW-0472">Membrane</keyword>
<sequence>MADIEGDAYRLAAPWVSEPGDHELLFTVTAGSDIDFLTGTLRIHAAPPVPAAEPGARASLGAVSAQEIINVVTARLVDRLGRNDPAMLLMGGIGFVGGMLAMALMQRRRVVAGVAATVLLVVMGASLAHAETAAPPGVVVVRDVAQRLPDGRIFAPKVAQRILAIRTLVAAEQEHRRSLELPGRVIPDPNASGFVQTAVGGRLSAPAGGFPPLGATVEAGQVLALVEPSLAAIDQSSIRQTQAELDQEIAISVRQVERFRKLSGSGAVSATELDEAEITLAGLRERRAALDEMKLDAEELVAPITGVVALANASPGLIAESNTVVYHIVDPARLWVEALSYSGDAMGATASIAHTGGGLIPLRLVGAGFADGSQAQPVHFAIEDAGKRIRLGQMVTVVAETDTTLSGIAAPRDAVIRGANGEDIVYVHTDPEVFESRAVRIEPLDGASVLIVAGVVAGDRVVTQGAELLNQLR</sequence>
<dbReference type="InterPro" id="IPR051909">
    <property type="entry name" value="MFP_Cation_Efflux"/>
</dbReference>
<dbReference type="SUPFAM" id="SSF111369">
    <property type="entry name" value="HlyD-like secretion proteins"/>
    <property type="match status" value="1"/>
</dbReference>
<feature type="transmembrane region" description="Helical" evidence="3">
    <location>
        <begin position="111"/>
        <end position="130"/>
    </location>
</feature>
<name>A0ABT4J9P6_9RHOB</name>
<evidence type="ECO:0000256" key="1">
    <source>
        <dbReference type="ARBA" id="ARBA00022448"/>
    </source>
</evidence>
<keyword evidence="3" id="KW-1133">Transmembrane helix</keyword>
<accession>A0ABT4J9P6</accession>
<reference evidence="5" key="1">
    <citation type="submission" date="2022-12" db="EMBL/GenBank/DDBJ databases">
        <title>Paracoccus sp. EF6 isolated from a lake water.</title>
        <authorList>
            <person name="Liu H."/>
        </authorList>
    </citation>
    <scope>NUCLEOTIDE SEQUENCE</scope>
    <source>
        <strain evidence="5">EF6</strain>
    </source>
</reference>
<keyword evidence="1" id="KW-0813">Transport</keyword>
<organism evidence="5 6">
    <name type="scientific">Paracoccus benzoatiresistens</name>
    <dbReference type="NCBI Taxonomy" id="2997341"/>
    <lineage>
        <taxon>Bacteria</taxon>
        <taxon>Pseudomonadati</taxon>
        <taxon>Pseudomonadota</taxon>
        <taxon>Alphaproteobacteria</taxon>
        <taxon>Rhodobacterales</taxon>
        <taxon>Paracoccaceae</taxon>
        <taxon>Paracoccus</taxon>
    </lineage>
</organism>
<protein>
    <recommendedName>
        <fullName evidence="4">Multidrug resistance protein MdtA-like C-terminal permuted SH3 domain-containing protein</fullName>
    </recommendedName>
</protein>
<dbReference type="Proteomes" id="UP001149822">
    <property type="component" value="Unassembled WGS sequence"/>
</dbReference>
<comment type="caution">
    <text evidence="5">The sequence shown here is derived from an EMBL/GenBank/DDBJ whole genome shotgun (WGS) entry which is preliminary data.</text>
</comment>
<feature type="coiled-coil region" evidence="2">
    <location>
        <begin position="273"/>
        <end position="300"/>
    </location>
</feature>
<gene>
    <name evidence="5" type="ORF">OU682_19615</name>
</gene>
<dbReference type="PANTHER" id="PTHR30097">
    <property type="entry name" value="CATION EFFLUX SYSTEM PROTEIN CUSB"/>
    <property type="match status" value="1"/>
</dbReference>
<evidence type="ECO:0000259" key="4">
    <source>
        <dbReference type="Pfam" id="PF25967"/>
    </source>
</evidence>
<evidence type="ECO:0000256" key="2">
    <source>
        <dbReference type="SAM" id="Coils"/>
    </source>
</evidence>
<dbReference type="Pfam" id="PF25967">
    <property type="entry name" value="RND-MFP_C"/>
    <property type="match status" value="1"/>
</dbReference>
<keyword evidence="2" id="KW-0175">Coiled coil</keyword>
<keyword evidence="6" id="KW-1185">Reference proteome</keyword>
<dbReference type="Gene3D" id="2.40.420.20">
    <property type="match status" value="1"/>
</dbReference>
<evidence type="ECO:0000256" key="3">
    <source>
        <dbReference type="SAM" id="Phobius"/>
    </source>
</evidence>
<proteinExistence type="predicted"/>